<dbReference type="InterPro" id="IPR032675">
    <property type="entry name" value="LRR_dom_sf"/>
</dbReference>
<dbReference type="SUPFAM" id="SSF52047">
    <property type="entry name" value="RNI-like"/>
    <property type="match status" value="1"/>
</dbReference>
<protein>
    <submittedName>
        <fullName evidence="1">Uncharacterized protein</fullName>
    </submittedName>
</protein>
<dbReference type="PANTHER" id="PTHR38926:SF5">
    <property type="entry name" value="F-BOX AND LEUCINE-RICH REPEAT PROTEIN 6"/>
    <property type="match status" value="1"/>
</dbReference>
<accession>A0A9C7CEW9</accession>
<dbReference type="EMBL" id="LC738874">
    <property type="protein sequence ID" value="BDT62382.1"/>
    <property type="molecule type" value="Genomic_DNA"/>
</dbReference>
<evidence type="ECO:0000313" key="1">
    <source>
        <dbReference type="EMBL" id="BDT62382.1"/>
    </source>
</evidence>
<dbReference type="Gene3D" id="3.80.10.10">
    <property type="entry name" value="Ribonuclease Inhibitor"/>
    <property type="match status" value="2"/>
</dbReference>
<sequence>MEPIALENNPYHSMIEYVLQAVSTIEREESRLMEYKMFNENHIEFHYKTKLMILETRTYLMNFPFPSVDEYVELLLKNFCNSILYDRKYSFPMKYYIQYAIILDIIPLHLLTTFSDEWIINETLKRKCSELLFKRLAKCSKLKKLSLHEYPLDRWAIDSCCKMFKNFTHLTSLKIMPNRLIGSELSPYAYVIKSIAQYCHELRELYLMYDGDTLRYMGPKIEDLVKCRKLVSLWLYDTGSTAPEDVVVDGLQTLLIELKDLKCLFHKYLKYAILDPNKKISGTLGLEHLILRDDVLLRREDEVELTTDELLRLCKICPATQTLKLIKPPPCIDSVARALPNLETLDLGRCGDDILPSLSSALRHKKLMNLKVLKLREVFNMNYTHISQLAHCCPHLEVLDISFATILADGDLTLPPRQSSAFPKLKELTMVPKCDKYHYNSICWKDCQHSMWEVGEKLTRYLLKGSHNLESLHIHYTGSYYKPSSSFILKMLESLKCLTSFYLVSSLDMNIGIIREMVTRCPLLTELGAFGIWNLDTWTGQDLPTQIKLKKNCKCSNVLNNFFYKKYSIEKRKR</sequence>
<proteinExistence type="predicted"/>
<reference evidence="1" key="1">
    <citation type="submission" date="2022-10" db="EMBL/GenBank/DDBJ databases">
        <title>Genome sequences of endogenous nimaviruses in decapod crustaceans.</title>
        <authorList>
            <person name="Kawato S."/>
            <person name="Nozaki R."/>
            <person name="Kondo H."/>
            <person name="Hirono I."/>
        </authorList>
    </citation>
    <scope>NUCLEOTIDE SEQUENCE</scope>
    <source>
        <strain evidence="1">Okinawa2016</strain>
    </source>
</reference>
<dbReference type="PANTHER" id="PTHR38926">
    <property type="entry name" value="F-BOX DOMAIN CONTAINING PROTEIN, EXPRESSED"/>
    <property type="match status" value="1"/>
</dbReference>
<organism evidence="1">
    <name type="scientific">Melicertus latisulcatus majanivirus</name>
    <dbReference type="NCBI Taxonomy" id="2984277"/>
    <lineage>
        <taxon>Viruses</taxon>
        <taxon>Viruses incertae sedis</taxon>
        <taxon>Naldaviricetes</taxon>
        <taxon>Nimaviridae</taxon>
    </lineage>
</organism>
<name>A0A9C7CEW9_9VIRU</name>